<reference evidence="1 2" key="1">
    <citation type="submission" date="2019-05" db="EMBL/GenBank/DDBJ databases">
        <authorList>
            <person name="Qu J.-H."/>
        </authorList>
    </citation>
    <scope>NUCLEOTIDE SEQUENCE [LARGE SCALE GENOMIC DNA]</scope>
    <source>
        <strain evidence="1 2">NS28</strain>
    </source>
</reference>
<dbReference type="EMBL" id="VBSN01000049">
    <property type="protein sequence ID" value="KAA6438277.1"/>
    <property type="molecule type" value="Genomic_DNA"/>
</dbReference>
<gene>
    <name evidence="1" type="ORF">FEM33_16370</name>
</gene>
<sequence>MDEYLVECPKCKQAAFVRTDKSYHYKDAKLTCYHCHFVEKRSERIRYQVIVKRNCDNCGNAIEEHIPNNNQKVSSILISCPHCGIVRTLQPRNEEYFIKYNSCGVSDPIFGLPLWLQCEVKGNAFWALNRRHLNEIQDYVSSTLRERLTTNYTTMVKKLPNFIKDRKNRAAILKAIGKLSVK</sequence>
<dbReference type="RefSeq" id="WP_139013080.1">
    <property type="nucleotide sequence ID" value="NZ_VBSN01000049.1"/>
</dbReference>
<proteinExistence type="predicted"/>
<accession>A0A5M8QPX6</accession>
<name>A0A5M8QPX6_9BACT</name>
<evidence type="ECO:0000313" key="1">
    <source>
        <dbReference type="EMBL" id="KAA6438277.1"/>
    </source>
</evidence>
<protein>
    <recommendedName>
        <fullName evidence="3">TFIIB-type zinc ribbon-containing protein</fullName>
    </recommendedName>
</protein>
<dbReference type="AlphaFoldDB" id="A0A5M8QPX6"/>
<evidence type="ECO:0008006" key="3">
    <source>
        <dbReference type="Google" id="ProtNLM"/>
    </source>
</evidence>
<keyword evidence="2" id="KW-1185">Reference proteome</keyword>
<evidence type="ECO:0000313" key="2">
    <source>
        <dbReference type="Proteomes" id="UP000323994"/>
    </source>
</evidence>
<comment type="caution">
    <text evidence="1">The sequence shown here is derived from an EMBL/GenBank/DDBJ whole genome shotgun (WGS) entry which is preliminary data.</text>
</comment>
<dbReference type="Proteomes" id="UP000323994">
    <property type="component" value="Unassembled WGS sequence"/>
</dbReference>
<organism evidence="1 2">
    <name type="scientific">Dyadobacter flavalbus</name>
    <dbReference type="NCBI Taxonomy" id="2579942"/>
    <lineage>
        <taxon>Bacteria</taxon>
        <taxon>Pseudomonadati</taxon>
        <taxon>Bacteroidota</taxon>
        <taxon>Cytophagia</taxon>
        <taxon>Cytophagales</taxon>
        <taxon>Spirosomataceae</taxon>
        <taxon>Dyadobacter</taxon>
    </lineage>
</organism>